<evidence type="ECO:0000259" key="7">
    <source>
        <dbReference type="PROSITE" id="PS50850"/>
    </source>
</evidence>
<feature type="transmembrane region" description="Helical" evidence="6">
    <location>
        <begin position="165"/>
        <end position="188"/>
    </location>
</feature>
<evidence type="ECO:0000256" key="6">
    <source>
        <dbReference type="SAM" id="Phobius"/>
    </source>
</evidence>
<keyword evidence="9" id="KW-1185">Reference proteome</keyword>
<dbReference type="PANTHER" id="PTHR42718:SF42">
    <property type="entry name" value="EXPORT PROTEIN"/>
    <property type="match status" value="1"/>
</dbReference>
<proteinExistence type="predicted"/>
<organism evidence="8 9">
    <name type="scientific">Paractinoplanes deccanensis</name>
    <dbReference type="NCBI Taxonomy" id="113561"/>
    <lineage>
        <taxon>Bacteria</taxon>
        <taxon>Bacillati</taxon>
        <taxon>Actinomycetota</taxon>
        <taxon>Actinomycetes</taxon>
        <taxon>Micromonosporales</taxon>
        <taxon>Micromonosporaceae</taxon>
        <taxon>Paractinoplanes</taxon>
    </lineage>
</organism>
<feature type="transmembrane region" description="Helical" evidence="6">
    <location>
        <begin position="139"/>
        <end position="159"/>
    </location>
</feature>
<dbReference type="Gene3D" id="1.20.1250.20">
    <property type="entry name" value="MFS general substrate transporter like domains"/>
    <property type="match status" value="1"/>
</dbReference>
<feature type="transmembrane region" description="Helical" evidence="6">
    <location>
        <begin position="268"/>
        <end position="291"/>
    </location>
</feature>
<comment type="subcellular location">
    <subcellularLocation>
        <location evidence="1">Cell membrane</location>
        <topology evidence="1">Multi-pass membrane protein</topology>
    </subcellularLocation>
</comment>
<protein>
    <submittedName>
        <fullName evidence="8">MFS transporter</fullName>
    </submittedName>
</protein>
<evidence type="ECO:0000256" key="3">
    <source>
        <dbReference type="ARBA" id="ARBA00022989"/>
    </source>
</evidence>
<evidence type="ECO:0000256" key="2">
    <source>
        <dbReference type="ARBA" id="ARBA00022692"/>
    </source>
</evidence>
<feature type="domain" description="Major facilitator superfamily (MFS) profile" evidence="7">
    <location>
        <begin position="18"/>
        <end position="485"/>
    </location>
</feature>
<feature type="transmembrane region" description="Helical" evidence="6">
    <location>
        <begin position="356"/>
        <end position="382"/>
    </location>
</feature>
<feature type="transmembrane region" description="Helical" evidence="6">
    <location>
        <begin position="16"/>
        <end position="44"/>
    </location>
</feature>
<sequence length="556" mass="56274">MFEKWGVMGDRNPRRWLILGVLCLSLLVVVIDNMVLNIAIPSLIRDLGASSADIQWIIDAYILVFAGLLLTAGSLSDRHGRRRGLVIFGGASVLATICQTPGQLIAVRGLMGVGAAFLMPGTLSILTTVFDETERKKAIAIWSSVLMLGSLGAPTLGGLLLEHFWWGSVFLMNVPIAILGIVAALAIIPESRGRAARPDLLGALFSTIGMTALVWGIIRAAQDGWSATTTIGGFVVAAIGVGAFALWERRVSEPMLPLSLFRDRNFGGASLSIVLLSFSAGGVLLALTQYLQFVLGYGPMKAGLAFIPLLVTAVVFNGIGVAVDKRLGTRVALSAGLLLMACGFGALAALSPGDGYGHLALALVLIGAGSGTAGPAAYGTLLGALPPDRVGVGSAVNDTVQQVGTALSVAVLGSVLTAAYRSAMPPDATEEARRSIGDALRVAASTGDAGLARLAQNSFVDAIAATALVGVIGGILAAIVAAAVLRPKAALSPADGAQGEATLAGSAPAEPAAAEPAPAEPASARLTPAGPTSAGPIPSSTTTSSTKAPSTSTPAP</sequence>
<name>A0ABQ3Y982_9ACTN</name>
<evidence type="ECO:0000313" key="8">
    <source>
        <dbReference type="EMBL" id="GID76395.1"/>
    </source>
</evidence>
<reference evidence="8 9" key="1">
    <citation type="submission" date="2021-01" db="EMBL/GenBank/DDBJ databases">
        <title>Whole genome shotgun sequence of Actinoplanes deccanensis NBRC 13994.</title>
        <authorList>
            <person name="Komaki H."/>
            <person name="Tamura T."/>
        </authorList>
    </citation>
    <scope>NUCLEOTIDE SEQUENCE [LARGE SCALE GENOMIC DNA]</scope>
    <source>
        <strain evidence="8 9">NBRC 13994</strain>
    </source>
</reference>
<dbReference type="PROSITE" id="PS50850">
    <property type="entry name" value="MFS"/>
    <property type="match status" value="1"/>
</dbReference>
<keyword evidence="2 6" id="KW-0812">Transmembrane</keyword>
<comment type="caution">
    <text evidence="8">The sequence shown here is derived from an EMBL/GenBank/DDBJ whole genome shotgun (WGS) entry which is preliminary data.</text>
</comment>
<feature type="transmembrane region" description="Helical" evidence="6">
    <location>
        <begin position="403"/>
        <end position="420"/>
    </location>
</feature>
<dbReference type="Pfam" id="PF07690">
    <property type="entry name" value="MFS_1"/>
    <property type="match status" value="1"/>
</dbReference>
<feature type="transmembrane region" description="Helical" evidence="6">
    <location>
        <begin position="303"/>
        <end position="323"/>
    </location>
</feature>
<evidence type="ECO:0000313" key="9">
    <source>
        <dbReference type="Proteomes" id="UP000609879"/>
    </source>
</evidence>
<dbReference type="SUPFAM" id="SSF103473">
    <property type="entry name" value="MFS general substrate transporter"/>
    <property type="match status" value="1"/>
</dbReference>
<feature type="transmembrane region" description="Helical" evidence="6">
    <location>
        <begin position="330"/>
        <end position="350"/>
    </location>
</feature>
<dbReference type="EMBL" id="BOMI01000098">
    <property type="protein sequence ID" value="GID76395.1"/>
    <property type="molecule type" value="Genomic_DNA"/>
</dbReference>
<dbReference type="PRINTS" id="PR01036">
    <property type="entry name" value="TCRTETB"/>
</dbReference>
<dbReference type="InterPro" id="IPR011701">
    <property type="entry name" value="MFS"/>
</dbReference>
<gene>
    <name evidence="8" type="ORF">Ade02nite_50360</name>
</gene>
<dbReference type="PANTHER" id="PTHR42718">
    <property type="entry name" value="MAJOR FACILITATOR SUPERFAMILY MULTIDRUG TRANSPORTER MFSC"/>
    <property type="match status" value="1"/>
</dbReference>
<dbReference type="InterPro" id="IPR036259">
    <property type="entry name" value="MFS_trans_sf"/>
</dbReference>
<evidence type="ECO:0000256" key="1">
    <source>
        <dbReference type="ARBA" id="ARBA00004651"/>
    </source>
</evidence>
<keyword evidence="4 6" id="KW-0472">Membrane</keyword>
<feature type="region of interest" description="Disordered" evidence="5">
    <location>
        <begin position="498"/>
        <end position="556"/>
    </location>
</feature>
<feature type="transmembrane region" description="Helical" evidence="6">
    <location>
        <begin position="110"/>
        <end position="130"/>
    </location>
</feature>
<feature type="transmembrane region" description="Helical" evidence="6">
    <location>
        <begin position="200"/>
        <end position="218"/>
    </location>
</feature>
<accession>A0ABQ3Y982</accession>
<feature type="transmembrane region" description="Helical" evidence="6">
    <location>
        <begin position="224"/>
        <end position="247"/>
    </location>
</feature>
<feature type="compositionally biased region" description="Low complexity" evidence="5">
    <location>
        <begin position="506"/>
        <end position="556"/>
    </location>
</feature>
<feature type="transmembrane region" description="Helical" evidence="6">
    <location>
        <begin position="85"/>
        <end position="104"/>
    </location>
</feature>
<feature type="transmembrane region" description="Helical" evidence="6">
    <location>
        <begin position="462"/>
        <end position="485"/>
    </location>
</feature>
<evidence type="ECO:0000256" key="5">
    <source>
        <dbReference type="SAM" id="MobiDB-lite"/>
    </source>
</evidence>
<keyword evidence="3 6" id="KW-1133">Transmembrane helix</keyword>
<dbReference type="Proteomes" id="UP000609879">
    <property type="component" value="Unassembled WGS sequence"/>
</dbReference>
<dbReference type="InterPro" id="IPR020846">
    <property type="entry name" value="MFS_dom"/>
</dbReference>
<feature type="transmembrane region" description="Helical" evidence="6">
    <location>
        <begin position="56"/>
        <end position="73"/>
    </location>
</feature>
<dbReference type="CDD" id="cd17321">
    <property type="entry name" value="MFS_MMR_MDR_like"/>
    <property type="match status" value="1"/>
</dbReference>
<dbReference type="Gene3D" id="1.20.1720.10">
    <property type="entry name" value="Multidrug resistance protein D"/>
    <property type="match status" value="1"/>
</dbReference>
<evidence type="ECO:0000256" key="4">
    <source>
        <dbReference type="ARBA" id="ARBA00023136"/>
    </source>
</evidence>